<organism evidence="1 2">
    <name type="scientific">Methanobrevibacter oralis</name>
    <dbReference type="NCBI Taxonomy" id="66851"/>
    <lineage>
        <taxon>Archaea</taxon>
        <taxon>Methanobacteriati</taxon>
        <taxon>Methanobacteriota</taxon>
        <taxon>Methanomada group</taxon>
        <taxon>Methanobacteria</taxon>
        <taxon>Methanobacteriales</taxon>
        <taxon>Methanobacteriaceae</taxon>
        <taxon>Methanobrevibacter</taxon>
    </lineage>
</organism>
<accession>A0A166CE63</accession>
<dbReference type="GO" id="GO:0019441">
    <property type="term" value="P:L-tryptophan catabolic process to kynurenine"/>
    <property type="evidence" value="ECO:0007669"/>
    <property type="project" value="InterPro"/>
</dbReference>
<dbReference type="InterPro" id="IPR007325">
    <property type="entry name" value="KFase/CYL"/>
</dbReference>
<dbReference type="Pfam" id="PF04199">
    <property type="entry name" value="Cyclase"/>
    <property type="match status" value="1"/>
</dbReference>
<protein>
    <submittedName>
        <fullName evidence="1">Kynurenine formamidase</fullName>
        <ecNumber evidence="1">3.5.1.9</ecNumber>
    </submittedName>
</protein>
<evidence type="ECO:0000313" key="2">
    <source>
        <dbReference type="Proteomes" id="UP000077428"/>
    </source>
</evidence>
<dbReference type="PATRIC" id="fig|66851.6.peg.530"/>
<dbReference type="PANTHER" id="PTHR31118:SF12">
    <property type="entry name" value="CYCLASE-LIKE PROTEIN 2"/>
    <property type="match status" value="1"/>
</dbReference>
<gene>
    <name evidence="1" type="primary">kynB</name>
    <name evidence="1" type="ORF">MBORA_04650</name>
</gene>
<dbReference type="OrthoDB" id="9014at2157"/>
<evidence type="ECO:0000313" key="1">
    <source>
        <dbReference type="EMBL" id="KZX13557.1"/>
    </source>
</evidence>
<dbReference type="Proteomes" id="UP000077428">
    <property type="component" value="Unassembled WGS sequence"/>
</dbReference>
<dbReference type="EMBL" id="LWMU01000048">
    <property type="protein sequence ID" value="KZX13557.1"/>
    <property type="molecule type" value="Genomic_DNA"/>
</dbReference>
<keyword evidence="1" id="KW-0378">Hydrolase</keyword>
<dbReference type="PANTHER" id="PTHR31118">
    <property type="entry name" value="CYCLASE-LIKE PROTEIN 2"/>
    <property type="match status" value="1"/>
</dbReference>
<proteinExistence type="predicted"/>
<dbReference type="SUPFAM" id="SSF102198">
    <property type="entry name" value="Putative cyclase"/>
    <property type="match status" value="1"/>
</dbReference>
<dbReference type="InterPro" id="IPR037175">
    <property type="entry name" value="KFase_sf"/>
</dbReference>
<comment type="caution">
    <text evidence="1">The sequence shown here is derived from an EMBL/GenBank/DDBJ whole genome shotgun (WGS) entry which is preliminary data.</text>
</comment>
<dbReference type="Gene3D" id="3.50.30.50">
    <property type="entry name" value="Putative cyclase"/>
    <property type="match status" value="1"/>
</dbReference>
<dbReference type="STRING" id="66851.MBORA_04650"/>
<dbReference type="AlphaFoldDB" id="A0A166CE63"/>
<reference evidence="2" key="1">
    <citation type="journal article" date="2016" name="Genome Announc.">
        <title>Draft Genome Sequences of Methanobrevibacter curvatus DSM11111, Methanobrevibacter cuticularis DSM11139, Methanobrevibacter filiformis DSM11501, and Methanobrevibacter oralis DSM7256.</title>
        <authorList>
            <person name="Poehlein A."/>
            <person name="Seedorf H."/>
        </authorList>
    </citation>
    <scope>NUCLEOTIDE SEQUENCE [LARGE SCALE GENOMIC DNA]</scope>
    <source>
        <strain evidence="2">DSM 7256 / JCM 30027 / ZR</strain>
    </source>
</reference>
<dbReference type="EC" id="3.5.1.9" evidence="1"/>
<keyword evidence="2" id="KW-1185">Reference proteome</keyword>
<sequence length="206" mass="23637">MKYIDLTHKITNEIKEYPGDPKTSISYFKKADNKDSCTLSNFKTGLHTGTHIDAPFHYIENGKSIDKIDISKFCSYASIHHADVSKNEEITIDKITFPNKFEKIVIIITGENNNFGSFEYFNENPYISNELADLLIEKNIKGIVLDTCSPDKFGENIIHKKFLKNNIWIVENITNCSKLTKNKYESFFIPLKIKAEASPIRAFVKE</sequence>
<dbReference type="RefSeq" id="WP_042691289.1">
    <property type="nucleotide sequence ID" value="NZ_CABMAB010000002.1"/>
</dbReference>
<name>A0A166CE63_METOA</name>
<dbReference type="GO" id="GO:0004061">
    <property type="term" value="F:arylformamidase activity"/>
    <property type="evidence" value="ECO:0007669"/>
    <property type="project" value="UniProtKB-EC"/>
</dbReference>